<organism evidence="1 2">
    <name type="scientific">Veillonella parvula</name>
    <name type="common">Staphylococcus parvulus</name>
    <dbReference type="NCBI Taxonomy" id="29466"/>
    <lineage>
        <taxon>Bacteria</taxon>
        <taxon>Bacillati</taxon>
        <taxon>Bacillota</taxon>
        <taxon>Negativicutes</taxon>
        <taxon>Veillonellales</taxon>
        <taxon>Veillonellaceae</taxon>
        <taxon>Veillonella</taxon>
    </lineage>
</organism>
<proteinExistence type="predicted"/>
<comment type="caution">
    <text evidence="1">The sequence shown here is derived from an EMBL/GenBank/DDBJ whole genome shotgun (WGS) entry which is preliminary data.</text>
</comment>
<name>A0A942WP80_VEIPA</name>
<sequence length="258" mass="31415">MSRINKNRIGERRLMKCGEEAEIIEYKKYDDITIKFKSSGELAKCRYSEFKKRAIKSHFTPTVYEFGVVGLEKTKENGKHLKSYEIWRSMLKRCYDKKEQKRYPRYEKCSVCDEWKYYKNFKKWYEENYYEVEGQRMHLDKDILIKGNKVYSPETCVFVPERINILFIKSNKIRGDYPIGVNWHERDKIYESGCSIFDTTINKNKRKYLGRYNTPQEAFQVYKQFKESYIKQIADYYKDRIPEKLYNAMYNYKVEITD</sequence>
<evidence type="ECO:0000313" key="1">
    <source>
        <dbReference type="EMBL" id="MBS4893792.1"/>
    </source>
</evidence>
<protein>
    <recommendedName>
        <fullName evidence="3">AP2 domain-containing protein</fullName>
    </recommendedName>
</protein>
<reference evidence="1" key="1">
    <citation type="submission" date="2021-02" db="EMBL/GenBank/DDBJ databases">
        <title>Infant gut strain persistence is associated with maternal origin, phylogeny, and functional potential including surface adhesion and iron acquisition.</title>
        <authorList>
            <person name="Lou Y.C."/>
        </authorList>
    </citation>
    <scope>NUCLEOTIDE SEQUENCE</scope>
    <source>
        <strain evidence="1">L3_108_031G1_dasL3_108_031G1_concoct_20</strain>
    </source>
</reference>
<gene>
    <name evidence="1" type="ORF">KHZ90_08455</name>
</gene>
<dbReference type="RefSeq" id="WP_278468114.1">
    <property type="nucleotide sequence ID" value="NZ_JAGZMU010000005.1"/>
</dbReference>
<dbReference type="EMBL" id="JAGZMU010000005">
    <property type="protein sequence ID" value="MBS4893792.1"/>
    <property type="molecule type" value="Genomic_DNA"/>
</dbReference>
<accession>A0A942WP80</accession>
<dbReference type="AlphaFoldDB" id="A0A942WP80"/>
<dbReference type="Proteomes" id="UP000778864">
    <property type="component" value="Unassembled WGS sequence"/>
</dbReference>
<evidence type="ECO:0000313" key="2">
    <source>
        <dbReference type="Proteomes" id="UP000778864"/>
    </source>
</evidence>
<evidence type="ECO:0008006" key="3">
    <source>
        <dbReference type="Google" id="ProtNLM"/>
    </source>
</evidence>